<gene>
    <name evidence="3" type="ORF">VN24_25245</name>
</gene>
<evidence type="ECO:0000256" key="2">
    <source>
        <dbReference type="SAM" id="Phobius"/>
    </source>
</evidence>
<dbReference type="NCBIfam" id="NF033218">
    <property type="entry name" value="anchor_AmaP"/>
    <property type="match status" value="1"/>
</dbReference>
<keyword evidence="2" id="KW-1133">Transmembrane helix</keyword>
<dbReference type="InterPro" id="IPR005531">
    <property type="entry name" value="Asp23"/>
</dbReference>
<evidence type="ECO:0000313" key="3">
    <source>
        <dbReference type="EMBL" id="AJY77257.1"/>
    </source>
</evidence>
<dbReference type="AlphaFoldDB" id="A0A0D5NQJ9"/>
<feature type="transmembrane region" description="Helical" evidence="2">
    <location>
        <begin position="12"/>
        <end position="32"/>
    </location>
</feature>
<proteinExistence type="inferred from homology"/>
<dbReference type="Pfam" id="PF03780">
    <property type="entry name" value="Asp23"/>
    <property type="match status" value="1"/>
</dbReference>
<protein>
    <recommendedName>
        <fullName evidence="5">Alkaline shock response membrane anchor protein AmaP</fullName>
    </recommendedName>
</protein>
<keyword evidence="2" id="KW-0812">Transmembrane</keyword>
<dbReference type="STRING" id="1126833.VN24_25245"/>
<feature type="transmembrane region" description="Helical" evidence="2">
    <location>
        <begin position="52"/>
        <end position="71"/>
    </location>
</feature>
<organism evidence="3 4">
    <name type="scientific">Paenibacillus beijingensis</name>
    <dbReference type="NCBI Taxonomy" id="1126833"/>
    <lineage>
        <taxon>Bacteria</taxon>
        <taxon>Bacillati</taxon>
        <taxon>Bacillota</taxon>
        <taxon>Bacilli</taxon>
        <taxon>Bacillales</taxon>
        <taxon>Paenibacillaceae</taxon>
        <taxon>Paenibacillus</taxon>
    </lineage>
</organism>
<name>A0A0D5NQJ9_9BACL</name>
<dbReference type="HOGENOM" id="CLU_120389_0_0_9"/>
<keyword evidence="2" id="KW-0472">Membrane</keyword>
<accession>A0A0D5NQJ9</accession>
<evidence type="ECO:0000313" key="4">
    <source>
        <dbReference type="Proteomes" id="UP000032633"/>
    </source>
</evidence>
<evidence type="ECO:0000256" key="1">
    <source>
        <dbReference type="ARBA" id="ARBA00005721"/>
    </source>
</evidence>
<dbReference type="RefSeq" id="WP_045672682.1">
    <property type="nucleotide sequence ID" value="NZ_CP011058.1"/>
</dbReference>
<reference evidence="3 4" key="1">
    <citation type="journal article" date="2015" name="J. Biotechnol.">
        <title>Complete genome sequence of Paenibacillus beijingensis 7188(T) (=DSM 24997(T)), a novel rhizobacterium from jujube garden soil.</title>
        <authorList>
            <person name="Kwak Y."/>
            <person name="Shin J.H."/>
        </authorList>
    </citation>
    <scope>NUCLEOTIDE SEQUENCE [LARGE SCALE GENOMIC DNA]</scope>
    <source>
        <strain evidence="3 4">DSM 24997</strain>
    </source>
</reference>
<sequence>MGKIVDKFLLFLYSLVIAVVSVIVFLAVVGAVPNRFVGSFIREVYVQGSVPQVTVIALTVVVFIISLRLLAVSISRGSSSAPSIDQRTDFGDIRISLETVENLTLKAASRQRCVKDMRARIRIEEAGLDIAIRTVVDGETSIPVITEDIQRAVKEHVEEITGIPVANVSVFVANIIQSAAFKSRVE</sequence>
<dbReference type="OrthoDB" id="1716040at2"/>
<dbReference type="EMBL" id="CP011058">
    <property type="protein sequence ID" value="AJY77257.1"/>
    <property type="molecule type" value="Genomic_DNA"/>
</dbReference>
<dbReference type="PATRIC" id="fig|1126833.4.peg.5549"/>
<dbReference type="KEGG" id="pbj:VN24_25245"/>
<reference evidence="4" key="2">
    <citation type="submission" date="2015-03" db="EMBL/GenBank/DDBJ databases">
        <title>Genome sequence of Paenibacillus beijingensis strain DSM 24997T.</title>
        <authorList>
            <person name="Kwak Y."/>
            <person name="Shin J.-H."/>
        </authorList>
    </citation>
    <scope>NUCLEOTIDE SEQUENCE [LARGE SCALE GENOMIC DNA]</scope>
    <source>
        <strain evidence="4">DSM 24997</strain>
    </source>
</reference>
<dbReference type="Proteomes" id="UP000032633">
    <property type="component" value="Chromosome"/>
</dbReference>
<comment type="similarity">
    <text evidence="1">Belongs to the asp23 family.</text>
</comment>
<evidence type="ECO:0008006" key="5">
    <source>
        <dbReference type="Google" id="ProtNLM"/>
    </source>
</evidence>
<keyword evidence="4" id="KW-1185">Reference proteome</keyword>